<evidence type="ECO:0000259" key="2">
    <source>
        <dbReference type="PROSITE" id="PS50110"/>
    </source>
</evidence>
<dbReference type="Gene3D" id="1.10.3210.10">
    <property type="entry name" value="Hypothetical protein af1432"/>
    <property type="match status" value="1"/>
</dbReference>
<feature type="domain" description="Response regulatory" evidence="2">
    <location>
        <begin position="11"/>
        <end position="128"/>
    </location>
</feature>
<comment type="caution">
    <text evidence="5">The sequence shown here is derived from an EMBL/GenBank/DDBJ whole genome shotgun (WGS) entry which is preliminary data.</text>
</comment>
<organism evidence="5 6">
    <name type="scientific">Adlercreutzia faecimuris</name>
    <dbReference type="NCBI Taxonomy" id="2897341"/>
    <lineage>
        <taxon>Bacteria</taxon>
        <taxon>Bacillati</taxon>
        <taxon>Actinomycetota</taxon>
        <taxon>Coriobacteriia</taxon>
        <taxon>Eggerthellales</taxon>
        <taxon>Eggerthellaceae</taxon>
        <taxon>Adlercreutzia</taxon>
    </lineage>
</organism>
<evidence type="ECO:0000313" key="6">
    <source>
        <dbReference type="Proteomes" id="UP001430755"/>
    </source>
</evidence>
<evidence type="ECO:0000256" key="1">
    <source>
        <dbReference type="PROSITE-ProRule" id="PRU00169"/>
    </source>
</evidence>
<gene>
    <name evidence="5" type="ORF">LPT13_00585</name>
</gene>
<dbReference type="SUPFAM" id="SSF109604">
    <property type="entry name" value="HD-domain/PDEase-like"/>
    <property type="match status" value="1"/>
</dbReference>
<evidence type="ECO:0000313" key="5">
    <source>
        <dbReference type="EMBL" id="MCI2240856.1"/>
    </source>
</evidence>
<keyword evidence="1" id="KW-0597">Phosphoprotein</keyword>
<dbReference type="InterPro" id="IPR011006">
    <property type="entry name" value="CheY-like_superfamily"/>
</dbReference>
<evidence type="ECO:0000259" key="3">
    <source>
        <dbReference type="PROSITE" id="PS50887"/>
    </source>
</evidence>
<dbReference type="Pfam" id="PF13487">
    <property type="entry name" value="HD_5"/>
    <property type="match status" value="1"/>
</dbReference>
<dbReference type="PROSITE" id="PS51832">
    <property type="entry name" value="HD_GYP"/>
    <property type="match status" value="1"/>
</dbReference>
<dbReference type="SMART" id="SM00448">
    <property type="entry name" value="REC"/>
    <property type="match status" value="1"/>
</dbReference>
<dbReference type="Proteomes" id="UP001430755">
    <property type="component" value="Unassembled WGS sequence"/>
</dbReference>
<dbReference type="PROSITE" id="PS50110">
    <property type="entry name" value="RESPONSE_REGULATORY"/>
    <property type="match status" value="1"/>
</dbReference>
<evidence type="ECO:0000259" key="4">
    <source>
        <dbReference type="PROSITE" id="PS51832"/>
    </source>
</evidence>
<accession>A0ABS9WF65</accession>
<feature type="domain" description="GGDEF" evidence="3">
    <location>
        <begin position="547"/>
        <end position="674"/>
    </location>
</feature>
<dbReference type="Gene3D" id="3.40.50.2300">
    <property type="match status" value="1"/>
</dbReference>
<dbReference type="SUPFAM" id="SSF52172">
    <property type="entry name" value="CheY-like"/>
    <property type="match status" value="1"/>
</dbReference>
<reference evidence="5" key="1">
    <citation type="submission" date="2021-11" db="EMBL/GenBank/DDBJ databases">
        <title>A Novel Adlercreutzia Species, isolated from a Allomyrina dichotoma larva feces.</title>
        <authorList>
            <person name="Suh M.K."/>
        </authorList>
    </citation>
    <scope>NUCLEOTIDE SEQUENCE</scope>
    <source>
        <strain evidence="5">JBNU-10</strain>
    </source>
</reference>
<dbReference type="RefSeq" id="WP_242162491.1">
    <property type="nucleotide sequence ID" value="NZ_JAJMLW010000001.1"/>
</dbReference>
<dbReference type="InterPro" id="IPR029787">
    <property type="entry name" value="Nucleotide_cyclase"/>
</dbReference>
<keyword evidence="6" id="KW-1185">Reference proteome</keyword>
<sequence>MEAPSTKKKQTILIVDDSAMNRALLADMIGDDYEILEAENGLQGIGQMQALGTQISLVLLDIVMPEMDGFDVLAVMNRHGWIKDIPVIMVSSESASTYIERAYGLGVTDFISRPFDANIVRRRVVNTLTLYAKQKALIGMVADQIYEREKGNSLMVAILSHIVEFRNGESGLHVLHVSAMTELLLNHIIQKTDRYQITPSDISLIAMASSLHDIGKISIPDEVLNKPGRLTDEEFDLMKKHTVIGAEMLDDLPTHHDEPLVRVAYQITRWHHERYDGRGYPDGLAGDDIPIAAQVVALADVYDALTSKRVYKDAYSHEKAIDMIMNGECGAFNPFLLECLAEVADQVQEELEVASLSDRTDREIGKIVDSAMRPDAASSRTLELLDYERMKYRFFASMSNEIQYEFTLDPPMLTVSDWGRSQLALDEIIMDPLHDERLRRAFGGDVLDAMEAALHATTPENPVIERDIQVMVDGAPRWFHSVSRAIWSDDEVPVYHGSIGKIVDIHETRERLMELQYKASHDPLTGLLNHPSARQAVIERMEAIPEGNFVFMILDLDYFKTANDTRGHQFGDELLRHFARRLMASVRDRDIVARVGGDEFLICLVDCHTDPERLVGRVYQSIIGEYEGFELSVSMGVACTAGGQYGYDELFRNADAALYDKKRGGRGGYVFSDMSTQEDGKTVISAIDGSEPDEKE</sequence>
<dbReference type="PANTHER" id="PTHR45228">
    <property type="entry name" value="CYCLIC DI-GMP PHOSPHODIESTERASE TM_0186-RELATED"/>
    <property type="match status" value="1"/>
</dbReference>
<dbReference type="GO" id="GO:0052621">
    <property type="term" value="F:diguanylate cyclase activity"/>
    <property type="evidence" value="ECO:0007669"/>
    <property type="project" value="UniProtKB-EC"/>
</dbReference>
<dbReference type="SMART" id="SM00471">
    <property type="entry name" value="HDc"/>
    <property type="match status" value="1"/>
</dbReference>
<feature type="modified residue" description="4-aspartylphosphate" evidence="1">
    <location>
        <position position="61"/>
    </location>
</feature>
<dbReference type="PROSITE" id="PS50887">
    <property type="entry name" value="GGDEF"/>
    <property type="match status" value="1"/>
</dbReference>
<dbReference type="Pfam" id="PF00990">
    <property type="entry name" value="GGDEF"/>
    <property type="match status" value="1"/>
</dbReference>
<dbReference type="CDD" id="cd01949">
    <property type="entry name" value="GGDEF"/>
    <property type="match status" value="1"/>
</dbReference>
<dbReference type="SUPFAM" id="SSF55073">
    <property type="entry name" value="Nucleotide cyclase"/>
    <property type="match status" value="1"/>
</dbReference>
<dbReference type="PANTHER" id="PTHR45228:SF5">
    <property type="entry name" value="CYCLIC DI-GMP PHOSPHODIESTERASE VC_1348-RELATED"/>
    <property type="match status" value="1"/>
</dbReference>
<dbReference type="EMBL" id="JAJMLW010000001">
    <property type="protein sequence ID" value="MCI2240856.1"/>
    <property type="molecule type" value="Genomic_DNA"/>
</dbReference>
<dbReference type="Pfam" id="PF00072">
    <property type="entry name" value="Response_reg"/>
    <property type="match status" value="1"/>
</dbReference>
<keyword evidence="5" id="KW-0808">Transferase</keyword>
<dbReference type="SMART" id="SM00267">
    <property type="entry name" value="GGDEF"/>
    <property type="match status" value="1"/>
</dbReference>
<dbReference type="InterPro" id="IPR001789">
    <property type="entry name" value="Sig_transdc_resp-reg_receiver"/>
</dbReference>
<name>A0ABS9WF65_9ACTN</name>
<feature type="domain" description="HD-GYP" evidence="4">
    <location>
        <begin position="148"/>
        <end position="356"/>
    </location>
</feature>
<dbReference type="InterPro" id="IPR052020">
    <property type="entry name" value="Cyclic_di-GMP/3'3'-cGAMP_PDE"/>
</dbReference>
<dbReference type="InterPro" id="IPR043128">
    <property type="entry name" value="Rev_trsase/Diguanyl_cyclase"/>
</dbReference>
<dbReference type="CDD" id="cd00077">
    <property type="entry name" value="HDc"/>
    <property type="match status" value="1"/>
</dbReference>
<keyword evidence="5" id="KW-0548">Nucleotidyltransferase</keyword>
<proteinExistence type="predicted"/>
<dbReference type="InterPro" id="IPR037522">
    <property type="entry name" value="HD_GYP_dom"/>
</dbReference>
<dbReference type="NCBIfam" id="TIGR00254">
    <property type="entry name" value="GGDEF"/>
    <property type="match status" value="1"/>
</dbReference>
<dbReference type="EC" id="2.7.7.65" evidence="5"/>
<dbReference type="Gene3D" id="3.30.70.270">
    <property type="match status" value="1"/>
</dbReference>
<dbReference type="InterPro" id="IPR003607">
    <property type="entry name" value="HD/PDEase_dom"/>
</dbReference>
<dbReference type="InterPro" id="IPR000160">
    <property type="entry name" value="GGDEF_dom"/>
</dbReference>
<protein>
    <submittedName>
        <fullName evidence="5">Diguanylate cyclase</fullName>
        <ecNumber evidence="5">2.7.7.65</ecNumber>
    </submittedName>
</protein>